<feature type="transmembrane region" description="Helical" evidence="26">
    <location>
        <begin position="296"/>
        <end position="315"/>
    </location>
</feature>
<comment type="function">
    <text evidence="24">Lysosomal dipeptide uniporter that selectively exports lysine, arginine or histidine-containing dipeptides with a net positive charge from the lysosome lumen into the cytosol. Could play a role in a specific type of protein O-glycosylation indirectly regulating macrophages migration and tissue invasion. Also essential for liver homeostasis.</text>
</comment>
<evidence type="ECO:0000313" key="29">
    <source>
        <dbReference type="Proteomes" id="UP001519342"/>
    </source>
</evidence>
<keyword evidence="29" id="KW-1185">Reference proteome</keyword>
<evidence type="ECO:0000256" key="18">
    <source>
        <dbReference type="ARBA" id="ARBA00044903"/>
    </source>
</evidence>
<evidence type="ECO:0000256" key="19">
    <source>
        <dbReference type="ARBA" id="ARBA00044912"/>
    </source>
</evidence>
<keyword evidence="6 26" id="KW-1133">Transmembrane helix</keyword>
<feature type="transmembrane region" description="Helical" evidence="26">
    <location>
        <begin position="394"/>
        <end position="413"/>
    </location>
</feature>
<comment type="catalytic activity">
    <reaction evidence="20">
        <text>L-alanyl-L-lysine(out) = L-alanyl-L-lysine(in)</text>
        <dbReference type="Rhea" id="RHEA:79415"/>
        <dbReference type="ChEBI" id="CHEBI:192470"/>
    </reaction>
</comment>
<dbReference type="EMBL" id="JAGGKS010000001">
    <property type="protein sequence ID" value="MBP1924760.1"/>
    <property type="molecule type" value="Genomic_DNA"/>
</dbReference>
<dbReference type="Proteomes" id="UP001519342">
    <property type="component" value="Unassembled WGS sequence"/>
</dbReference>
<comment type="catalytic activity">
    <reaction evidence="21">
        <text>L-lysyl-glycine(out) = L-lysyl-glycine(in)</text>
        <dbReference type="Rhea" id="RHEA:79407"/>
        <dbReference type="ChEBI" id="CHEBI:191202"/>
    </reaction>
</comment>
<keyword evidence="5 26" id="KW-0812">Transmembrane</keyword>
<sequence length="423" mass="46226">MSTTLQSKGKSSFRWVMLLFVCLFYFLILGFCNQSFNILLGTITTDMGWEATQRTAVATAMSTGMIWFVFVAGIMMDKFSVKKVLGSSVLICAVLILLRGQAKGFMFFFSIMFLFGAASAFYMPATTKIITLWFDSDELALANGFLTAASPMGQITANYFAVKIMMAIGGWQTFYSMIGICVVIITVAFFALGKDRKSTEASLVSSTLTVNDIGLWKNIKGILKVPYVWLMIIANMCFLGSIYAGGTYGQLVLQTDPGWMIDKAVSGRIPAWNNMFSMCAYILVPLFIAKIGRKHYTKIAIICGIVAPICFVIGYSSYNVTIISVMMALSGIFYGGIVPAPKVLMLSHPEVSGPRAGTALGLYVTAERIGISFFIATLGTLISSANMQMSQVLSYFYLLQLIAPVLIFIGIFVKKNETKKGAA</sequence>
<evidence type="ECO:0000256" key="20">
    <source>
        <dbReference type="ARBA" id="ARBA00044919"/>
    </source>
</evidence>
<accession>A0ABS4GAQ0</accession>
<dbReference type="InterPro" id="IPR011701">
    <property type="entry name" value="MFS"/>
</dbReference>
<evidence type="ECO:0000259" key="27">
    <source>
        <dbReference type="PROSITE" id="PS50850"/>
    </source>
</evidence>
<evidence type="ECO:0000256" key="11">
    <source>
        <dbReference type="ARBA" id="ARBA00044881"/>
    </source>
</evidence>
<dbReference type="InterPro" id="IPR020846">
    <property type="entry name" value="MFS_dom"/>
</dbReference>
<evidence type="ECO:0000256" key="6">
    <source>
        <dbReference type="ARBA" id="ARBA00022989"/>
    </source>
</evidence>
<feature type="transmembrane region" description="Helical" evidence="26">
    <location>
        <begin position="271"/>
        <end position="289"/>
    </location>
</feature>
<evidence type="ECO:0000256" key="22">
    <source>
        <dbReference type="ARBA" id="ARBA00044985"/>
    </source>
</evidence>
<evidence type="ECO:0000256" key="14">
    <source>
        <dbReference type="ARBA" id="ARBA00044893"/>
    </source>
</evidence>
<proteinExistence type="inferred from homology"/>
<keyword evidence="7 26" id="KW-0472">Membrane</keyword>
<evidence type="ECO:0000256" key="5">
    <source>
        <dbReference type="ARBA" id="ARBA00022692"/>
    </source>
</evidence>
<organism evidence="28 29">
    <name type="scientific">Sedimentibacter acidaminivorans</name>
    <dbReference type="NCBI Taxonomy" id="913099"/>
    <lineage>
        <taxon>Bacteria</taxon>
        <taxon>Bacillati</taxon>
        <taxon>Bacillota</taxon>
        <taxon>Tissierellia</taxon>
        <taxon>Sedimentibacter</taxon>
    </lineage>
</organism>
<comment type="catalytic activity">
    <reaction evidence="9">
        <text>L-lysyl-L-alanine(out) = L-lysyl-L-alanine(in)</text>
        <dbReference type="Rhea" id="RHEA:79399"/>
        <dbReference type="ChEBI" id="CHEBI:229954"/>
    </reaction>
</comment>
<dbReference type="SUPFAM" id="SSF103473">
    <property type="entry name" value="MFS general substrate transporter"/>
    <property type="match status" value="1"/>
</dbReference>
<comment type="similarity">
    <text evidence="3">Belongs to the major facilitator superfamily.</text>
</comment>
<evidence type="ECO:0000256" key="17">
    <source>
        <dbReference type="ARBA" id="ARBA00044900"/>
    </source>
</evidence>
<dbReference type="PANTHER" id="PTHR23512:SF3">
    <property type="entry name" value="MAJOR FACILITATOR SUPERFAMILY DOMAIN-CONTAINING PROTEIN 1"/>
    <property type="match status" value="1"/>
</dbReference>
<evidence type="ECO:0000256" key="26">
    <source>
        <dbReference type="SAM" id="Phobius"/>
    </source>
</evidence>
<evidence type="ECO:0000256" key="16">
    <source>
        <dbReference type="ARBA" id="ARBA00044899"/>
    </source>
</evidence>
<dbReference type="Gene3D" id="1.20.1250.20">
    <property type="entry name" value="MFS general substrate transporter like domains"/>
    <property type="match status" value="2"/>
</dbReference>
<evidence type="ECO:0000256" key="3">
    <source>
        <dbReference type="ARBA" id="ARBA00008335"/>
    </source>
</evidence>
<evidence type="ECO:0000256" key="24">
    <source>
        <dbReference type="ARBA" id="ARBA00045709"/>
    </source>
</evidence>
<comment type="subunit">
    <text evidence="25">Homodimer. Interacts with lysosomal protein GLMP (via lumenal domain); the interaction starts while both proteins are still in the endoplasmic reticulum and is required for stabilization of MFSD1 in lysosomes but has no direct effect on its targeting to lysosomes or transporter activity.</text>
</comment>
<dbReference type="RefSeq" id="WP_209510499.1">
    <property type="nucleotide sequence ID" value="NZ_JAGGKS010000001.1"/>
</dbReference>
<feature type="transmembrane region" description="Helical" evidence="26">
    <location>
        <begin position="173"/>
        <end position="192"/>
    </location>
</feature>
<feature type="transmembrane region" description="Helical" evidence="26">
    <location>
        <begin position="12"/>
        <end position="36"/>
    </location>
</feature>
<evidence type="ECO:0000256" key="23">
    <source>
        <dbReference type="ARBA" id="ARBA00045018"/>
    </source>
</evidence>
<evidence type="ECO:0000256" key="4">
    <source>
        <dbReference type="ARBA" id="ARBA00022448"/>
    </source>
</evidence>
<name>A0ABS4GAQ0_9FIRM</name>
<comment type="catalytic activity">
    <reaction evidence="14">
        <text>L-alpha-aminoacyl-L-lysine(out) = L-alpha-aminoacyl-L-lysine(in)</text>
        <dbReference type="Rhea" id="RHEA:79383"/>
        <dbReference type="ChEBI" id="CHEBI:229966"/>
    </reaction>
</comment>
<comment type="subcellular location">
    <subcellularLocation>
        <location evidence="2">Cell membrane</location>
        <topology evidence="2">Multi-pass membrane protein</topology>
    </subcellularLocation>
    <subcellularLocation>
        <location evidence="1">Lysosome membrane</location>
        <topology evidence="1">Multi-pass membrane protein</topology>
    </subcellularLocation>
</comment>
<comment type="catalytic activity">
    <reaction evidence="11">
        <text>L-alpha-aminoacyl-L-arginine(out) = L-alpha-aminoacyl-L-arginine(in)</text>
        <dbReference type="Rhea" id="RHEA:79367"/>
        <dbReference type="ChEBI" id="CHEBI:229968"/>
    </reaction>
</comment>
<evidence type="ECO:0000256" key="9">
    <source>
        <dbReference type="ARBA" id="ARBA00044876"/>
    </source>
</evidence>
<dbReference type="InterPro" id="IPR036259">
    <property type="entry name" value="MFS_trans_sf"/>
</dbReference>
<comment type="catalytic activity">
    <reaction evidence="19">
        <text>L-histidyl-L-alpha-amino acid(out) = L-histidyl-L-alpha-amino acid(in)</text>
        <dbReference type="Rhea" id="RHEA:79379"/>
        <dbReference type="ChEBI" id="CHEBI:229964"/>
    </reaction>
</comment>
<comment type="catalytic activity">
    <reaction evidence="16">
        <text>L-arginyl-L-alpha-amino acid(out) = L-arginyl-L-alpha-amino acid(in)</text>
        <dbReference type="Rhea" id="RHEA:79371"/>
        <dbReference type="ChEBI" id="CHEBI:84315"/>
    </reaction>
</comment>
<evidence type="ECO:0000313" key="28">
    <source>
        <dbReference type="EMBL" id="MBP1924760.1"/>
    </source>
</evidence>
<reference evidence="28 29" key="1">
    <citation type="submission" date="2021-03" db="EMBL/GenBank/DDBJ databases">
        <title>Genomic Encyclopedia of Type Strains, Phase IV (KMG-IV): sequencing the most valuable type-strain genomes for metagenomic binning, comparative biology and taxonomic classification.</title>
        <authorList>
            <person name="Goeker M."/>
        </authorList>
    </citation>
    <scope>NUCLEOTIDE SEQUENCE [LARGE SCALE GENOMIC DNA]</scope>
    <source>
        <strain evidence="28 29">DSM 24004</strain>
    </source>
</reference>
<dbReference type="InterPro" id="IPR052187">
    <property type="entry name" value="MFSD1"/>
</dbReference>
<comment type="catalytic activity">
    <reaction evidence="10">
        <text>L-histidyl-glycine(out) = L-histidyl-glycine(in)</text>
        <dbReference type="Rhea" id="RHEA:79395"/>
        <dbReference type="ChEBI" id="CHEBI:229957"/>
    </reaction>
</comment>
<feature type="transmembrane region" description="Helical" evidence="26">
    <location>
        <begin position="56"/>
        <end position="76"/>
    </location>
</feature>
<dbReference type="Pfam" id="PF07690">
    <property type="entry name" value="MFS_1"/>
    <property type="match status" value="1"/>
</dbReference>
<dbReference type="PANTHER" id="PTHR23512">
    <property type="entry name" value="MAJOR FACILITATOR SUPERFAMILY DOMAIN-CONTAINING PROTEIN 1"/>
    <property type="match status" value="1"/>
</dbReference>
<keyword evidence="4" id="KW-0813">Transport</keyword>
<comment type="catalytic activity">
    <reaction evidence="18">
        <text>L-arginyl-glycine(out) = L-arginyl-glycine(in)</text>
        <dbReference type="Rhea" id="RHEA:79391"/>
        <dbReference type="ChEBI" id="CHEBI:229955"/>
    </reaction>
</comment>
<evidence type="ECO:0000256" key="12">
    <source>
        <dbReference type="ARBA" id="ARBA00044884"/>
    </source>
</evidence>
<evidence type="ECO:0000256" key="2">
    <source>
        <dbReference type="ARBA" id="ARBA00004651"/>
    </source>
</evidence>
<dbReference type="PROSITE" id="PS50850">
    <property type="entry name" value="MFS"/>
    <property type="match status" value="1"/>
</dbReference>
<comment type="caution">
    <text evidence="28">The sequence shown here is derived from an EMBL/GenBank/DDBJ whole genome shotgun (WGS) entry which is preliminary data.</text>
</comment>
<comment type="catalytic activity">
    <reaction evidence="13">
        <text>L-lysyl-L-alpha-amino acid(out) = L-lysyl-L-alpha-amino acid(in)</text>
        <dbReference type="Rhea" id="RHEA:79387"/>
        <dbReference type="ChEBI" id="CHEBI:229965"/>
    </reaction>
</comment>
<evidence type="ECO:0000256" key="1">
    <source>
        <dbReference type="ARBA" id="ARBA00004155"/>
    </source>
</evidence>
<comment type="catalytic activity">
    <reaction evidence="15">
        <text>L-aspartyl-L-lysine(out) = L-aspartyl-L-lysine(in)</text>
        <dbReference type="Rhea" id="RHEA:79411"/>
        <dbReference type="ChEBI" id="CHEBI:229953"/>
    </reaction>
</comment>
<feature type="transmembrane region" description="Helical" evidence="26">
    <location>
        <begin position="139"/>
        <end position="161"/>
    </location>
</feature>
<evidence type="ECO:0000256" key="7">
    <source>
        <dbReference type="ARBA" id="ARBA00023136"/>
    </source>
</evidence>
<feature type="transmembrane region" description="Helical" evidence="26">
    <location>
        <begin position="360"/>
        <end position="382"/>
    </location>
</feature>
<comment type="catalytic activity">
    <reaction evidence="12">
        <text>L-alpha-aminoacyl-L-histidine(out) = L-alpha-aminoacyl-L-histidine(in)</text>
        <dbReference type="Rhea" id="RHEA:79375"/>
        <dbReference type="ChEBI" id="CHEBI:229967"/>
    </reaction>
</comment>
<gene>
    <name evidence="28" type="ORF">J2Z76_000613</name>
</gene>
<feature type="transmembrane region" description="Helical" evidence="26">
    <location>
        <begin position="106"/>
        <end position="127"/>
    </location>
</feature>
<comment type="catalytic activity">
    <reaction evidence="17">
        <text>L-lysyl-L-lysine(out) = L-lysyl-L-lysine(in)</text>
        <dbReference type="Rhea" id="RHEA:79403"/>
        <dbReference type="ChEBI" id="CHEBI:229956"/>
    </reaction>
</comment>
<feature type="domain" description="Major facilitator superfamily (MFS) profile" evidence="27">
    <location>
        <begin position="18"/>
        <end position="418"/>
    </location>
</feature>
<evidence type="ECO:0000256" key="15">
    <source>
        <dbReference type="ARBA" id="ARBA00044898"/>
    </source>
</evidence>
<evidence type="ECO:0000256" key="25">
    <source>
        <dbReference type="ARBA" id="ARBA00046376"/>
    </source>
</evidence>
<keyword evidence="8" id="KW-0458">Lysosome</keyword>
<evidence type="ECO:0000256" key="21">
    <source>
        <dbReference type="ARBA" id="ARBA00044924"/>
    </source>
</evidence>
<protein>
    <recommendedName>
        <fullName evidence="22">Lysosomal dipeptide transporter MFSD1</fullName>
    </recommendedName>
    <alternativeName>
        <fullName evidence="23">Major facilitator superfamily domain-containing protein 1</fullName>
    </alternativeName>
</protein>
<evidence type="ECO:0000256" key="13">
    <source>
        <dbReference type="ARBA" id="ARBA00044891"/>
    </source>
</evidence>
<feature type="transmembrane region" description="Helical" evidence="26">
    <location>
        <begin position="227"/>
        <end position="251"/>
    </location>
</feature>
<feature type="transmembrane region" description="Helical" evidence="26">
    <location>
        <begin position="321"/>
        <end position="340"/>
    </location>
</feature>
<evidence type="ECO:0000256" key="8">
    <source>
        <dbReference type="ARBA" id="ARBA00023228"/>
    </source>
</evidence>
<evidence type="ECO:0000256" key="10">
    <source>
        <dbReference type="ARBA" id="ARBA00044878"/>
    </source>
</evidence>